<name>A0A3N6N7K3_9BURK</name>
<dbReference type="RefSeq" id="WP_124152067.1">
    <property type="nucleotide sequence ID" value="NZ_RQIS01000011.1"/>
</dbReference>
<protein>
    <submittedName>
        <fullName evidence="5">FAA hydrolase family protein</fullName>
    </submittedName>
</protein>
<dbReference type="GO" id="GO:0044281">
    <property type="term" value="P:small molecule metabolic process"/>
    <property type="evidence" value="ECO:0007669"/>
    <property type="project" value="UniProtKB-ARBA"/>
</dbReference>
<keyword evidence="5" id="KW-0378">Hydrolase</keyword>
<organism evidence="5 6">
    <name type="scientific">Paraburkholderia dinghuensis</name>
    <dbReference type="NCBI Taxonomy" id="2305225"/>
    <lineage>
        <taxon>Bacteria</taxon>
        <taxon>Pseudomonadati</taxon>
        <taxon>Pseudomonadota</taxon>
        <taxon>Betaproteobacteria</taxon>
        <taxon>Burkholderiales</taxon>
        <taxon>Burkholderiaceae</taxon>
        <taxon>Paraburkholderia</taxon>
    </lineage>
</organism>
<reference evidence="5 6" key="1">
    <citation type="submission" date="2018-11" db="EMBL/GenBank/DDBJ databases">
        <title>Paraburkholderia sp. DHOA04, isolated from soil.</title>
        <authorList>
            <person name="Gao Z.-H."/>
            <person name="Qiu L.-H."/>
            <person name="Fu J.-C."/>
        </authorList>
    </citation>
    <scope>NUCLEOTIDE SEQUENCE [LARGE SCALE GENOMIC DNA]</scope>
    <source>
        <strain evidence="5 6">DHOA04</strain>
    </source>
</reference>
<dbReference type="Proteomes" id="UP000272778">
    <property type="component" value="Unassembled WGS sequence"/>
</dbReference>
<gene>
    <name evidence="5" type="ORF">D1Y85_16075</name>
</gene>
<evidence type="ECO:0000313" key="6">
    <source>
        <dbReference type="Proteomes" id="UP000272778"/>
    </source>
</evidence>
<dbReference type="InterPro" id="IPR011234">
    <property type="entry name" value="Fumarylacetoacetase-like_C"/>
</dbReference>
<keyword evidence="3" id="KW-0479">Metal-binding</keyword>
<proteinExistence type="inferred from homology"/>
<feature type="domain" description="Fumarylacetoacetase-like C-terminal" evidence="4">
    <location>
        <begin position="71"/>
        <end position="275"/>
    </location>
</feature>
<dbReference type="InterPro" id="IPR051121">
    <property type="entry name" value="FAH"/>
</dbReference>
<dbReference type="GO" id="GO:0016787">
    <property type="term" value="F:hydrolase activity"/>
    <property type="evidence" value="ECO:0007669"/>
    <property type="project" value="UniProtKB-KW"/>
</dbReference>
<sequence>MKLARVRDASGEAFWAQVDDVAQCVRRIRAPFDVWAQALAQHGEAALDLDGARLPLVALQLCPPVHPGARVFGVGLNYLTHLTRLGRKEAPPHTIAYIKPSSALVDPGGEIQYPAVTAQLDYEVELVAVVARSLAEEPQASACLLGFTVGNDISARDAGKLLGSLDLFTQKALDRTAPVGPWIATLDEFGGAGQPRLTVRLRVNGEERQRDTTDQMIFPLDELLNYVDARIQLQPGDLIFTGSTCGVGLEDGRFLQPGDTVEAEIEGIGVLRNTIGAKRVLASTRRAGRLGIPGNAA</sequence>
<accession>A0A3N6N7K3</accession>
<dbReference type="EMBL" id="RQIS01000011">
    <property type="protein sequence ID" value="RQH04932.1"/>
    <property type="molecule type" value="Genomic_DNA"/>
</dbReference>
<evidence type="ECO:0000256" key="3">
    <source>
        <dbReference type="ARBA" id="ARBA00022723"/>
    </source>
</evidence>
<dbReference type="GO" id="GO:0046872">
    <property type="term" value="F:metal ion binding"/>
    <property type="evidence" value="ECO:0007669"/>
    <property type="project" value="UniProtKB-KW"/>
</dbReference>
<comment type="caution">
    <text evidence="5">The sequence shown here is derived from an EMBL/GenBank/DDBJ whole genome shotgun (WGS) entry which is preliminary data.</text>
</comment>
<evidence type="ECO:0000313" key="5">
    <source>
        <dbReference type="EMBL" id="RQH04932.1"/>
    </source>
</evidence>
<dbReference type="AlphaFoldDB" id="A0A3N6N7K3"/>
<dbReference type="OrthoDB" id="9805307at2"/>
<evidence type="ECO:0000256" key="1">
    <source>
        <dbReference type="ARBA" id="ARBA00001946"/>
    </source>
</evidence>
<dbReference type="Pfam" id="PF01557">
    <property type="entry name" value="FAA_hydrolase"/>
    <property type="match status" value="1"/>
</dbReference>
<evidence type="ECO:0000259" key="4">
    <source>
        <dbReference type="Pfam" id="PF01557"/>
    </source>
</evidence>
<keyword evidence="6" id="KW-1185">Reference proteome</keyword>
<dbReference type="SUPFAM" id="SSF56529">
    <property type="entry name" value="FAH"/>
    <property type="match status" value="1"/>
</dbReference>
<comment type="cofactor">
    <cofactor evidence="1">
        <name>Mg(2+)</name>
        <dbReference type="ChEBI" id="CHEBI:18420"/>
    </cofactor>
</comment>
<dbReference type="PANTHER" id="PTHR42796">
    <property type="entry name" value="FUMARYLACETOACETATE HYDROLASE DOMAIN-CONTAINING PROTEIN 2A-RELATED"/>
    <property type="match status" value="1"/>
</dbReference>
<dbReference type="PANTHER" id="PTHR42796:SF4">
    <property type="entry name" value="FUMARYLACETOACETATE HYDROLASE DOMAIN-CONTAINING PROTEIN 2A"/>
    <property type="match status" value="1"/>
</dbReference>
<evidence type="ECO:0000256" key="2">
    <source>
        <dbReference type="ARBA" id="ARBA00010211"/>
    </source>
</evidence>
<comment type="similarity">
    <text evidence="2">Belongs to the FAH family.</text>
</comment>
<dbReference type="InterPro" id="IPR036663">
    <property type="entry name" value="Fumarylacetoacetase_C_sf"/>
</dbReference>
<dbReference type="Gene3D" id="3.90.850.10">
    <property type="entry name" value="Fumarylacetoacetase-like, C-terminal domain"/>
    <property type="match status" value="1"/>
</dbReference>